<name>A0A8J6TG60_9BACT</name>
<dbReference type="Proteomes" id="UP000614424">
    <property type="component" value="Unassembled WGS sequence"/>
</dbReference>
<accession>A0A8J6TG60</accession>
<gene>
    <name evidence="1" type="ORF">H8E41_10415</name>
</gene>
<proteinExistence type="predicted"/>
<comment type="caution">
    <text evidence="1">The sequence shown here is derived from an EMBL/GenBank/DDBJ whole genome shotgun (WGS) entry which is preliminary data.</text>
</comment>
<evidence type="ECO:0000313" key="2">
    <source>
        <dbReference type="Proteomes" id="UP000614424"/>
    </source>
</evidence>
<sequence length="150" mass="17094">MKKSSSQLSALTRFPGPNDLPRPFILLQHTLLSGQCHFDLLLETAGGTNPNARTLKGLQCIQKPLSEDNEIIWTTHGVHRRKWLILSNNGYKNSQGTFSSVDQGTFIIFKIDGFLCIRIQGSWLRGDYLMEVKRAGVHRWRKRIIKIHPA</sequence>
<evidence type="ECO:0000313" key="1">
    <source>
        <dbReference type="EMBL" id="MBC8318308.1"/>
    </source>
</evidence>
<protein>
    <submittedName>
        <fullName evidence="1">Uncharacterized protein</fullName>
    </submittedName>
</protein>
<reference evidence="1 2" key="1">
    <citation type="submission" date="2020-08" db="EMBL/GenBank/DDBJ databases">
        <title>Bridging the membrane lipid divide: bacteria of the FCB group superphylum have the potential to synthesize archaeal ether lipids.</title>
        <authorList>
            <person name="Villanueva L."/>
            <person name="Von Meijenfeldt F.A.B."/>
            <person name="Westbye A.B."/>
            <person name="Yadav S."/>
            <person name="Hopmans E.C."/>
            <person name="Dutilh B.E."/>
            <person name="Sinninghe Damste J.S."/>
        </authorList>
    </citation>
    <scope>NUCLEOTIDE SEQUENCE [LARGE SCALE GENOMIC DNA]</scope>
    <source>
        <strain evidence="1">NIOZ-UU47</strain>
    </source>
</reference>
<dbReference type="EMBL" id="JACNJZ010000146">
    <property type="protein sequence ID" value="MBC8318308.1"/>
    <property type="molecule type" value="Genomic_DNA"/>
</dbReference>
<dbReference type="AlphaFoldDB" id="A0A8J6TG60"/>
<organism evidence="1 2">
    <name type="scientific">Candidatus Desulfobia pelagia</name>
    <dbReference type="NCBI Taxonomy" id="2841692"/>
    <lineage>
        <taxon>Bacteria</taxon>
        <taxon>Pseudomonadati</taxon>
        <taxon>Thermodesulfobacteriota</taxon>
        <taxon>Desulfobulbia</taxon>
        <taxon>Desulfobulbales</taxon>
        <taxon>Desulfobulbaceae</taxon>
        <taxon>Candidatus Desulfobia</taxon>
    </lineage>
</organism>